<evidence type="ECO:0000256" key="1">
    <source>
        <dbReference type="ARBA" id="ARBA00010688"/>
    </source>
</evidence>
<evidence type="ECO:0000256" key="5">
    <source>
        <dbReference type="ARBA" id="ARBA00022840"/>
    </source>
</evidence>
<feature type="domain" description="DUF2090" evidence="8">
    <location>
        <begin position="323"/>
        <end position="401"/>
    </location>
</feature>
<dbReference type="Pfam" id="PF09863">
    <property type="entry name" value="DUF2090"/>
    <property type="match status" value="2"/>
</dbReference>
<comment type="caution">
    <text evidence="9">The sequence shown here is derived from an EMBL/GenBank/DDBJ whole genome shotgun (WGS) entry which is preliminary data.</text>
</comment>
<evidence type="ECO:0000313" key="10">
    <source>
        <dbReference type="Proteomes" id="UP000646478"/>
    </source>
</evidence>
<dbReference type="AlphaFoldDB" id="A0A916RYZ9"/>
<dbReference type="RefSeq" id="WP_236015975.1">
    <property type="nucleotide sequence ID" value="NZ_BMHH01000001.1"/>
</dbReference>
<dbReference type="Gene3D" id="2.20.150.10">
    <property type="entry name" value="putative 5-dehydro-2- deoxygluconokinase"/>
    <property type="match status" value="1"/>
</dbReference>
<sequence length="695" mass="75604">MKPLDVITIGRASVDLYGTQVGGRLEDMGSFEKYIGGSPTNIACGAARLGLKSALITRVGDEHMGRFILEQLAREGVSTQGVRTDPERLTALVILGIRDDKQFPLIFYRENCADMALCEDDIDESFIASARALVVTGTHLSHTRTEAASIKALKLARKHGLKTALDIDYRPNLWGVAGHGDGESRFVESGKVTAKLQSSLHYFDLIVGTEEELHIAGGSTDTLAALKAVREVSGATLVCKRGPLGAVAFEGEIPDSLDKGQSGEAFRIEVFNVLGAGDGFFAGLLRGWLTGADWPTSLKYANACGAFAVSRHGCTPAYPSWEELQFFLKRGVKRPDLRNDPELEQLHWSTTRHTRVNGDWSTMRVFAFDHRKQLEDMPGYTPEKGAAFKELCLDAALRVQAAHCPSPLPSPRSRGEGGIHADALSIEPGTAEQKEASTLTPPSPRNSRGEGKGEGQSTTSEGYGILCDNRIGRSALHRASGTGLWIGRPAEWPGSRPLTLEPELGSDCGGLVEWAREQVVKILCFCHPDDDVPTRAAQEATVKRLFEAARRNRLEFLAEIIPSKVGPTDDMTVATLIHQFYAAGIYPDWWKLEPMKTEAGWQNAIAAIEAHDRHTRGILVLGLDAPEAELAASFAVAAKFPLVKGFAVGRTIFADAARRWFAGEIGDEAAIEDMAARYMRLCDVWDAARKKEQAA</sequence>
<dbReference type="InterPro" id="IPR023314">
    <property type="entry name" value="Myo_inos_IolC-like_sf"/>
</dbReference>
<dbReference type="Gene3D" id="3.20.20.70">
    <property type="entry name" value="Aldolase class I"/>
    <property type="match status" value="1"/>
</dbReference>
<feature type="domain" description="DUF2090" evidence="8">
    <location>
        <begin position="457"/>
        <end position="688"/>
    </location>
</feature>
<gene>
    <name evidence="9" type="ORF">GCM10011491_01080</name>
</gene>
<dbReference type="EMBL" id="BMHH01000001">
    <property type="protein sequence ID" value="GGA77691.1"/>
    <property type="molecule type" value="Genomic_DNA"/>
</dbReference>
<dbReference type="GO" id="GO:0016301">
    <property type="term" value="F:kinase activity"/>
    <property type="evidence" value="ECO:0007669"/>
    <property type="project" value="UniProtKB-KW"/>
</dbReference>
<dbReference type="PANTHER" id="PTHR43085:SF49">
    <property type="entry name" value="5-DEHYDRO-2-DEOXYGLUCONOKINASE"/>
    <property type="match status" value="1"/>
</dbReference>
<evidence type="ECO:0000256" key="2">
    <source>
        <dbReference type="ARBA" id="ARBA00022679"/>
    </source>
</evidence>
<evidence type="ECO:0000256" key="6">
    <source>
        <dbReference type="SAM" id="MobiDB-lite"/>
    </source>
</evidence>
<dbReference type="Proteomes" id="UP000646478">
    <property type="component" value="Unassembled WGS sequence"/>
</dbReference>
<evidence type="ECO:0000259" key="8">
    <source>
        <dbReference type="Pfam" id="PF09863"/>
    </source>
</evidence>
<accession>A0A916RYZ9</accession>
<dbReference type="PROSITE" id="PS00584">
    <property type="entry name" value="PFKB_KINASES_2"/>
    <property type="match status" value="1"/>
</dbReference>
<keyword evidence="3" id="KW-0547">Nucleotide-binding</keyword>
<dbReference type="Pfam" id="PF00294">
    <property type="entry name" value="PfkB"/>
    <property type="match status" value="1"/>
</dbReference>
<name>A0A916RYZ9_9HYPH</name>
<feature type="domain" description="Carbohydrate kinase PfkB" evidence="7">
    <location>
        <begin position="5"/>
        <end position="319"/>
    </location>
</feature>
<comment type="similarity">
    <text evidence="1">Belongs to the carbohydrate kinase PfkB family.</text>
</comment>
<keyword evidence="5" id="KW-0067">ATP-binding</keyword>
<proteinExistence type="inferred from homology"/>
<dbReference type="Gene3D" id="3.40.1190.20">
    <property type="match status" value="1"/>
</dbReference>
<dbReference type="InterPro" id="IPR050306">
    <property type="entry name" value="PfkB_Carbo_kinase"/>
</dbReference>
<evidence type="ECO:0000259" key="7">
    <source>
        <dbReference type="Pfam" id="PF00294"/>
    </source>
</evidence>
<evidence type="ECO:0008006" key="11">
    <source>
        <dbReference type="Google" id="ProtNLM"/>
    </source>
</evidence>
<protein>
    <recommendedName>
        <fullName evidence="11">5-dehydro-2-deoxygluconokinase</fullName>
    </recommendedName>
</protein>
<dbReference type="InterPro" id="IPR018659">
    <property type="entry name" value="DUF2090"/>
</dbReference>
<dbReference type="SUPFAM" id="SSF53613">
    <property type="entry name" value="Ribokinase-like"/>
    <property type="match status" value="1"/>
</dbReference>
<dbReference type="CDD" id="cd01166">
    <property type="entry name" value="KdgK"/>
    <property type="match status" value="1"/>
</dbReference>
<dbReference type="GO" id="GO:0005524">
    <property type="term" value="F:ATP binding"/>
    <property type="evidence" value="ECO:0007669"/>
    <property type="project" value="UniProtKB-KW"/>
</dbReference>
<dbReference type="InterPro" id="IPR029056">
    <property type="entry name" value="Ribokinase-like"/>
</dbReference>
<organism evidence="9 10">
    <name type="scientific">Brucella endophytica</name>
    <dbReference type="NCBI Taxonomy" id="1963359"/>
    <lineage>
        <taxon>Bacteria</taxon>
        <taxon>Pseudomonadati</taxon>
        <taxon>Pseudomonadota</taxon>
        <taxon>Alphaproteobacteria</taxon>
        <taxon>Hyphomicrobiales</taxon>
        <taxon>Brucellaceae</taxon>
        <taxon>Brucella/Ochrobactrum group</taxon>
        <taxon>Brucella</taxon>
    </lineage>
</organism>
<dbReference type="InterPro" id="IPR011611">
    <property type="entry name" value="PfkB_dom"/>
</dbReference>
<keyword evidence="2" id="KW-0808">Transferase</keyword>
<dbReference type="PANTHER" id="PTHR43085">
    <property type="entry name" value="HEXOKINASE FAMILY MEMBER"/>
    <property type="match status" value="1"/>
</dbReference>
<keyword evidence="10" id="KW-1185">Reference proteome</keyword>
<dbReference type="NCBIfam" id="TIGR04382">
    <property type="entry name" value="myo_inos_iolC_N"/>
    <property type="match status" value="1"/>
</dbReference>
<feature type="region of interest" description="Disordered" evidence="6">
    <location>
        <begin position="430"/>
        <end position="464"/>
    </location>
</feature>
<evidence type="ECO:0000256" key="3">
    <source>
        <dbReference type="ARBA" id="ARBA00022741"/>
    </source>
</evidence>
<evidence type="ECO:0000256" key="4">
    <source>
        <dbReference type="ARBA" id="ARBA00022777"/>
    </source>
</evidence>
<keyword evidence="4" id="KW-0418">Kinase</keyword>
<dbReference type="InterPro" id="IPR002173">
    <property type="entry name" value="Carboh/pur_kinase_PfkB_CS"/>
</dbReference>
<dbReference type="InterPro" id="IPR013785">
    <property type="entry name" value="Aldolase_TIM"/>
</dbReference>
<reference evidence="9" key="1">
    <citation type="journal article" date="2014" name="Int. J. Syst. Evol. Microbiol.">
        <title>Complete genome sequence of Corynebacterium casei LMG S-19264T (=DSM 44701T), isolated from a smear-ripened cheese.</title>
        <authorList>
            <consortium name="US DOE Joint Genome Institute (JGI-PGF)"/>
            <person name="Walter F."/>
            <person name="Albersmeier A."/>
            <person name="Kalinowski J."/>
            <person name="Ruckert C."/>
        </authorList>
    </citation>
    <scope>NUCLEOTIDE SEQUENCE</scope>
    <source>
        <strain evidence="9">CGMCC 1.15082</strain>
    </source>
</reference>
<dbReference type="InterPro" id="IPR030830">
    <property type="entry name" value="Myo_inos_IolC"/>
</dbReference>
<evidence type="ECO:0000313" key="9">
    <source>
        <dbReference type="EMBL" id="GGA77691.1"/>
    </source>
</evidence>
<reference evidence="9" key="2">
    <citation type="submission" date="2020-09" db="EMBL/GenBank/DDBJ databases">
        <authorList>
            <person name="Sun Q."/>
            <person name="Zhou Y."/>
        </authorList>
    </citation>
    <scope>NUCLEOTIDE SEQUENCE</scope>
    <source>
        <strain evidence="9">CGMCC 1.15082</strain>
    </source>
</reference>